<organism evidence="1 2">
    <name type="scientific">Candidatus Methanogaster sp</name>
    <dbReference type="NCBI Taxonomy" id="3386292"/>
    <lineage>
        <taxon>Archaea</taxon>
        <taxon>Methanobacteriati</taxon>
        <taxon>Methanobacteriota</taxon>
        <taxon>Stenosarchaea group</taxon>
        <taxon>Methanomicrobia</taxon>
        <taxon>Methanosarcinales</taxon>
        <taxon>ANME-2 cluster</taxon>
        <taxon>Candidatus Methanogasteraceae</taxon>
        <taxon>Candidatus Methanogaster</taxon>
    </lineage>
</organism>
<name>A0AC61L6J2_9EURY</name>
<gene>
    <name evidence="1" type="ORF">C4B59_01960</name>
</gene>
<dbReference type="Proteomes" id="UP000248329">
    <property type="component" value="Unassembled WGS sequence"/>
</dbReference>
<protein>
    <submittedName>
        <fullName evidence="1">ABC transporter ATP-binding protein</fullName>
    </submittedName>
</protein>
<reference evidence="1" key="1">
    <citation type="submission" date="2018-01" db="EMBL/GenBank/DDBJ databases">
        <authorList>
            <person name="Krukenberg V."/>
        </authorList>
    </citation>
    <scope>NUCLEOTIDE SEQUENCE</scope>
    <source>
        <strain evidence="1">E20ANME2</strain>
    </source>
</reference>
<accession>A0AC61L6J2</accession>
<evidence type="ECO:0000313" key="1">
    <source>
        <dbReference type="EMBL" id="PXF62039.1"/>
    </source>
</evidence>
<proteinExistence type="predicted"/>
<dbReference type="EMBL" id="PQXF01000002">
    <property type="protein sequence ID" value="PXF62039.1"/>
    <property type="molecule type" value="Genomic_DNA"/>
</dbReference>
<keyword evidence="1" id="KW-0547">Nucleotide-binding</keyword>
<evidence type="ECO:0000313" key="2">
    <source>
        <dbReference type="Proteomes" id="UP000248329"/>
    </source>
</evidence>
<comment type="caution">
    <text evidence="1">The sequence shown here is derived from an EMBL/GenBank/DDBJ whole genome shotgun (WGS) entry which is preliminary data.</text>
</comment>
<sequence length="250" mass="27995">MLSVKDLKKHFDGVKAVDGCSIAIETGTVVGLIGPNGAGKTTMFNLISGFERGIGEIVFKGIRTDNLSPFKIARCGMVRTFQIPRALTKMTVSENLMLAPKTQLGERIWDVWLHPKRVREQEMQIREKSRDILEFFEISHLEGEYAGALSGGQKKLLEMARAMMIDPSMMLLDEPFAGVNPTLARKISRHICELHEDGMTFLVIEHDIPAITKISDRIVVMNEGKIMAEGEPAEIKQRRDVLEVYIGGER</sequence>
<keyword evidence="1" id="KW-0067">ATP-binding</keyword>